<protein>
    <submittedName>
        <fullName evidence="1">Uncharacterized protein</fullName>
    </submittedName>
</protein>
<proteinExistence type="predicted"/>
<evidence type="ECO:0000313" key="1">
    <source>
        <dbReference type="EMBL" id="CDZ89058.1"/>
    </source>
</evidence>
<gene>
    <name evidence="1" type="ORF">RHRU231_450225</name>
</gene>
<dbReference type="AlphaFoldDB" id="A0A098BK30"/>
<reference evidence="1 2" key="1">
    <citation type="journal article" date="2014" name="Genome Announc.">
        <title>Draft Genome Sequence of Propane- and Butane-Oxidizing Actinobacterium Rhodococcus ruber IEGM 231.</title>
        <authorList>
            <person name="Ivshina I.B."/>
            <person name="Kuyukina M.S."/>
            <person name="Krivoruchko A.V."/>
            <person name="Barbe V."/>
            <person name="Fischer C."/>
        </authorList>
    </citation>
    <scope>NUCLEOTIDE SEQUENCE [LARGE SCALE GENOMIC DNA]</scope>
</reference>
<name>A0A098BK30_9NOCA</name>
<dbReference type="Proteomes" id="UP000042997">
    <property type="component" value="Unassembled WGS sequence"/>
</dbReference>
<dbReference type="RefSeq" id="WP_040272144.1">
    <property type="nucleotide sequence ID" value="NZ_JACVXT010000037.1"/>
</dbReference>
<accession>A0A098BK30</accession>
<organism evidence="1 2">
    <name type="scientific">Rhodococcus ruber</name>
    <dbReference type="NCBI Taxonomy" id="1830"/>
    <lineage>
        <taxon>Bacteria</taxon>
        <taxon>Bacillati</taxon>
        <taxon>Actinomycetota</taxon>
        <taxon>Actinomycetes</taxon>
        <taxon>Mycobacteriales</taxon>
        <taxon>Nocardiaceae</taxon>
        <taxon>Rhodococcus</taxon>
    </lineage>
</organism>
<dbReference type="OrthoDB" id="4301396at2"/>
<evidence type="ECO:0000313" key="2">
    <source>
        <dbReference type="Proteomes" id="UP000042997"/>
    </source>
</evidence>
<sequence>MRLIERFPTESKFKSALLMDPVRAEALAQLPEPEEQEQPPLTPEGYTREVYLMLYQIDLLKQLTSVMVSAFGGKPPAFRPEPRPVTAEQAIRRRVQAERDKAQMRDVLSTLGVDF</sequence>
<dbReference type="EMBL" id="CCSD01000056">
    <property type="protein sequence ID" value="CDZ89058.1"/>
    <property type="molecule type" value="Genomic_DNA"/>
</dbReference>